<feature type="compositionally biased region" description="Polar residues" evidence="5">
    <location>
        <begin position="336"/>
        <end position="353"/>
    </location>
</feature>
<dbReference type="Gene3D" id="3.30.1150.10">
    <property type="match status" value="1"/>
</dbReference>
<feature type="compositionally biased region" description="Polar residues" evidence="5">
    <location>
        <begin position="256"/>
        <end position="269"/>
    </location>
</feature>
<evidence type="ECO:0000256" key="6">
    <source>
        <dbReference type="SAM" id="Phobius"/>
    </source>
</evidence>
<dbReference type="AlphaFoldDB" id="A0AAP5I894"/>
<feature type="transmembrane region" description="Helical" evidence="6">
    <location>
        <begin position="18"/>
        <end position="40"/>
    </location>
</feature>
<feature type="compositionally biased region" description="Low complexity" evidence="5">
    <location>
        <begin position="210"/>
        <end position="227"/>
    </location>
</feature>
<accession>A0AAP5I894</accession>
<dbReference type="GO" id="GO:0055085">
    <property type="term" value="P:transmembrane transport"/>
    <property type="evidence" value="ECO:0007669"/>
    <property type="project" value="InterPro"/>
</dbReference>
<dbReference type="InterPro" id="IPR006260">
    <property type="entry name" value="TonB/TolA_C"/>
</dbReference>
<reference evidence="9" key="1">
    <citation type="journal article" date="2021" name="Science">
        <title>Hunting the eagle killer: A cyanobacterial neurotoxin causes vacuolar myelinopathy.</title>
        <authorList>
            <person name="Breinlinger S."/>
            <person name="Phillips T.J."/>
            <person name="Haram B.N."/>
            <person name="Mares J."/>
            <person name="Martinez Yerena J.A."/>
            <person name="Hrouzek P."/>
            <person name="Sobotka R."/>
            <person name="Henderson W.M."/>
            <person name="Schmieder P."/>
            <person name="Williams S.M."/>
            <person name="Lauderdale J.D."/>
            <person name="Wilde H.D."/>
            <person name="Gerrin W."/>
            <person name="Kust A."/>
            <person name="Washington J.W."/>
            <person name="Wagner C."/>
            <person name="Geier B."/>
            <person name="Liebeke M."/>
            <person name="Enke H."/>
            <person name="Niedermeyer T.H.J."/>
            <person name="Wilde S.B."/>
        </authorList>
    </citation>
    <scope>NUCLEOTIDE SEQUENCE [LARGE SCALE GENOMIC DNA]</scope>
    <source>
        <strain evidence="9">Thurmond2011</strain>
    </source>
</reference>
<evidence type="ECO:0000256" key="4">
    <source>
        <dbReference type="ARBA" id="ARBA00023136"/>
    </source>
</evidence>
<sequence>MTKSHILESYRYNRSEDLVFGVVASLLLHFIIFLGSIYWLRTFAREQKLGDSIPIEYVEVPPNQTTTPPETSRRATKDSVAGGKADPTKPLSVARSGGTSSLKPSGSRSAQGSPPELKQPTPPQKSQAAIAPSTATPRKTVQTAVRPNTILPNPKLSVKPTALPITKLRKIAPASTTTPPKSPETAVPPNPEPSVEPTTTQLISKLRKIATAPTTTPTKPQETEATPDTTPLTPKPSAEPSKTQLISKLRKIAVAPTTTLTKPQQTEATPSKPKPSVEPTTAPITKPQKIVAAPNTTAIKPEQAEAIHTSTPPKLKPSQTANTSTTTDPKPLAHNGNKTRVATKPTTSPLETRTSSRSQSQVHPSSKSGAASRLGGPVSVSTRDLGGNSLASVPNSNRFNQSESGIDARKDTGLATYLSHLQARVRKQWIPEFTDSSRKTVVRFTVDRSGAISNLALIQPSGFSGTDQAAFNAIKRAAPFGPLPTAYAQNYINIEFTFNINVYGQLDIQGGG</sequence>
<feature type="compositionally biased region" description="Low complexity" evidence="5">
    <location>
        <begin position="355"/>
        <end position="368"/>
    </location>
</feature>
<evidence type="ECO:0000256" key="1">
    <source>
        <dbReference type="ARBA" id="ARBA00004167"/>
    </source>
</evidence>
<feature type="compositionally biased region" description="Polar residues" evidence="5">
    <location>
        <begin position="133"/>
        <end position="146"/>
    </location>
</feature>
<dbReference type="Proteomes" id="UP000667802">
    <property type="component" value="Unassembled WGS sequence"/>
</dbReference>
<dbReference type="PROSITE" id="PS52015">
    <property type="entry name" value="TONB_CTD"/>
    <property type="match status" value="1"/>
</dbReference>
<keyword evidence="3 6" id="KW-1133">Transmembrane helix</keyword>
<comment type="caution">
    <text evidence="8">The sequence shown here is derived from an EMBL/GenBank/DDBJ whole genome shotgun (WGS) entry which is preliminary data.</text>
</comment>
<proteinExistence type="predicted"/>
<keyword evidence="9" id="KW-1185">Reference proteome</keyword>
<evidence type="ECO:0000256" key="3">
    <source>
        <dbReference type="ARBA" id="ARBA00022989"/>
    </source>
</evidence>
<comment type="subcellular location">
    <subcellularLocation>
        <location evidence="1">Membrane</location>
        <topology evidence="1">Single-pass membrane protein</topology>
    </subcellularLocation>
</comment>
<evidence type="ECO:0000256" key="5">
    <source>
        <dbReference type="SAM" id="MobiDB-lite"/>
    </source>
</evidence>
<keyword evidence="4 6" id="KW-0472">Membrane</keyword>
<evidence type="ECO:0000259" key="7">
    <source>
        <dbReference type="PROSITE" id="PS52015"/>
    </source>
</evidence>
<dbReference type="GO" id="GO:0016020">
    <property type="term" value="C:membrane"/>
    <property type="evidence" value="ECO:0007669"/>
    <property type="project" value="UniProtKB-SubCell"/>
</dbReference>
<dbReference type="NCBIfam" id="TIGR01352">
    <property type="entry name" value="tonB_Cterm"/>
    <property type="match status" value="1"/>
</dbReference>
<keyword evidence="2 6" id="KW-0812">Transmembrane</keyword>
<feature type="region of interest" description="Disordered" evidence="5">
    <location>
        <begin position="170"/>
        <end position="405"/>
    </location>
</feature>
<feature type="compositionally biased region" description="Polar residues" evidence="5">
    <location>
        <begin position="308"/>
        <end position="328"/>
    </location>
</feature>
<evidence type="ECO:0000313" key="9">
    <source>
        <dbReference type="Proteomes" id="UP000667802"/>
    </source>
</evidence>
<feature type="compositionally biased region" description="Polar residues" evidence="5">
    <location>
        <begin position="97"/>
        <end position="112"/>
    </location>
</feature>
<organism evidence="8 9">
    <name type="scientific">Aetokthonos hydrillicola Thurmond2011</name>
    <dbReference type="NCBI Taxonomy" id="2712845"/>
    <lineage>
        <taxon>Bacteria</taxon>
        <taxon>Bacillati</taxon>
        <taxon>Cyanobacteriota</taxon>
        <taxon>Cyanophyceae</taxon>
        <taxon>Nostocales</taxon>
        <taxon>Hapalosiphonaceae</taxon>
        <taxon>Aetokthonos</taxon>
    </lineage>
</organism>
<name>A0AAP5I894_9CYAN</name>
<feature type="compositionally biased region" description="Polar residues" evidence="5">
    <location>
        <begin position="389"/>
        <end position="404"/>
    </location>
</feature>
<dbReference type="InterPro" id="IPR037682">
    <property type="entry name" value="TonB_C"/>
</dbReference>
<gene>
    <name evidence="8" type="ORF">G7B40_019160</name>
</gene>
<dbReference type="Pfam" id="PF13103">
    <property type="entry name" value="TonB_2"/>
    <property type="match status" value="1"/>
</dbReference>
<feature type="region of interest" description="Disordered" evidence="5">
    <location>
        <begin position="59"/>
        <end position="157"/>
    </location>
</feature>
<evidence type="ECO:0000313" key="8">
    <source>
        <dbReference type="EMBL" id="MDR9896666.1"/>
    </source>
</evidence>
<dbReference type="RefSeq" id="WP_208341681.1">
    <property type="nucleotide sequence ID" value="NZ_CAWQFN010000004.1"/>
</dbReference>
<protein>
    <submittedName>
        <fullName evidence="8">TonB family protein</fullName>
    </submittedName>
</protein>
<feature type="domain" description="TonB C-terminal" evidence="7">
    <location>
        <begin position="412"/>
        <end position="507"/>
    </location>
</feature>
<evidence type="ECO:0000256" key="2">
    <source>
        <dbReference type="ARBA" id="ARBA00022692"/>
    </source>
</evidence>
<dbReference type="EMBL" id="JAALHA020000009">
    <property type="protein sequence ID" value="MDR9896666.1"/>
    <property type="molecule type" value="Genomic_DNA"/>
</dbReference>
<feature type="compositionally biased region" description="Pro residues" evidence="5">
    <location>
        <begin position="180"/>
        <end position="194"/>
    </location>
</feature>
<dbReference type="SUPFAM" id="SSF74653">
    <property type="entry name" value="TolA/TonB C-terminal domain"/>
    <property type="match status" value="1"/>
</dbReference>